<dbReference type="InterPro" id="IPR008859">
    <property type="entry name" value="Thrombospondin_C"/>
</dbReference>
<feature type="compositionally biased region" description="Low complexity" evidence="10">
    <location>
        <begin position="46"/>
        <end position="61"/>
    </location>
</feature>
<dbReference type="GO" id="GO:0005509">
    <property type="term" value="F:calcium ion binding"/>
    <property type="evidence" value="ECO:0007669"/>
    <property type="project" value="UniProtKB-UniRule"/>
</dbReference>
<dbReference type="Ensembl" id="ENSCINT00000018383.3">
    <property type="protein sequence ID" value="ENSCINP00000018383.3"/>
    <property type="gene ID" value="ENSCING00000009058.3"/>
</dbReference>
<evidence type="ECO:0000256" key="2">
    <source>
        <dbReference type="ARBA" id="ARBA00022536"/>
    </source>
</evidence>
<dbReference type="InterPro" id="IPR001881">
    <property type="entry name" value="EGF-like_Ca-bd_dom"/>
</dbReference>
<sequence length="994" mass="107269">MRIAAISTQGAPEFNFFITKYMLSYSSDGITWVNYVPDRPFLSNDTTSTTSSTQYGTTVTTPYSNTSNHTAQPTTPSPFPFLPITMAMVTTVNSTVINDSILLPGNNDSNSIAKNMLSPEILARYVRLLPAGWVGGIGLRMEMYGCNEEIRLRENSKCYRCPSSYYCPGDGRKLPCGRCADFATVGSHNIDSLNSVYNETCGRSPTEFSFGAKAECSTCLKGYVCSNGLATSCPTLTYTAGCNDTMCSPCTVCEPGHSCTSGTKKPCEPGSYSDANTPGVCIDCKAGTYSDTHGSTSCKTCTSGSQSCIGASFCQPCIAQEWSPDGADRCQGCHKDCKPMPHSPCFRSVQCVNIRHASNQTWSFKCYDCPKGFTGDGETCSDIDECMLSNPCVDQTQCVNTYGGFYCNGCPSGYHSDPYFGFGLEDTKTIQICNDINECDESGTCDPLVQCNNTMGNYTCGQCPLGFTGTGYTKCHEPDACIPISVRRGCDIIASCDPVSNHNAVCECPPGFAGPGSACGVDNDSDGQPDLFIPCGDYVACAEDNCIGIPNSGQEDADGDRRGDDCDQDDDNDFIPDHLDNCPLVPNYNPTGNQVDSDGDGYGDACDTCPYLFGQFADTDGDGLGDGCDTDSDNDGEADTTDLCPLDKNVTTSPDKDNDGVGDPCDNCVFRSNSGQSDKNQNRVGDACDDGKDADGDSVLTFLDNCPYVPNPSQSDWDGDGVGDACDDDADNDGKPDDVDHCPFTVDTNVEDDSPCKDDYDGDGILDVDDTCIADPTISSTTLLPYMEVNLHTGSPLPQWKVTHKGKSVSQPNSTPFPAMLIGDQRYGSMDYTGSFFVNENPSAGNYVGFVFCYQNNKHFYVVMWMNEHNSEDQNARKTGLKGLQIKVVDSNTGPHINLADAIWHTSDTTNQVDLIYHEPTLIGWEAKTPYLFTIQHSRPSVGSIHVVITHLDKLIVDTGPVYDTKYTGGRVGILSFRQPNVIWSQLKVKCTKR</sequence>
<dbReference type="SUPFAM" id="SSF57196">
    <property type="entry name" value="EGF/Laminin"/>
    <property type="match status" value="1"/>
</dbReference>
<reference evidence="13" key="4">
    <citation type="submission" date="2025-09" db="UniProtKB">
        <authorList>
            <consortium name="Ensembl"/>
        </authorList>
    </citation>
    <scope>IDENTIFICATION</scope>
</reference>
<feature type="region of interest" description="Disordered" evidence="10">
    <location>
        <begin position="710"/>
        <end position="748"/>
    </location>
</feature>
<dbReference type="GO" id="GO:0005576">
    <property type="term" value="C:extracellular region"/>
    <property type="evidence" value="ECO:0007669"/>
    <property type="project" value="InterPro"/>
</dbReference>
<proteinExistence type="inferred from homology"/>
<dbReference type="Gene3D" id="2.10.50.10">
    <property type="entry name" value="Tumor Necrosis Factor Receptor, subunit A, domain 2"/>
    <property type="match status" value="1"/>
</dbReference>
<dbReference type="SUPFAM" id="SSF49899">
    <property type="entry name" value="Concanavalin A-like lectins/glucanases"/>
    <property type="match status" value="1"/>
</dbReference>
<keyword evidence="14" id="KW-1185">Reference proteome</keyword>
<feature type="repeat" description="TSP type-3" evidence="9">
    <location>
        <begin position="555"/>
        <end position="590"/>
    </location>
</feature>
<dbReference type="InterPro" id="IPR018097">
    <property type="entry name" value="EGF_Ca-bd_CS"/>
</dbReference>
<dbReference type="InterPro" id="IPR008979">
    <property type="entry name" value="Galactose-bd-like_sf"/>
</dbReference>
<keyword evidence="5 9" id="KW-0106">Calcium</keyword>
<keyword evidence="3" id="KW-0732">Signal</keyword>
<dbReference type="EMBL" id="EAAA01001770">
    <property type="status" value="NOT_ANNOTATED_CDS"/>
    <property type="molecule type" value="Genomic_DNA"/>
</dbReference>
<keyword evidence="4" id="KW-0677">Repeat</keyword>
<dbReference type="FunFam" id="4.10.1080.10:FF:000001">
    <property type="entry name" value="Thrombospondin 3"/>
    <property type="match status" value="1"/>
</dbReference>
<evidence type="ECO:0000256" key="8">
    <source>
        <dbReference type="ARBA" id="ARBA00023180"/>
    </source>
</evidence>
<keyword evidence="6" id="KW-0130">Cell adhesion</keyword>
<evidence type="ECO:0000256" key="4">
    <source>
        <dbReference type="ARBA" id="ARBA00022737"/>
    </source>
</evidence>
<dbReference type="SMART" id="SM00181">
    <property type="entry name" value="EGF"/>
    <property type="match status" value="4"/>
</dbReference>
<feature type="region of interest" description="Disordered" evidence="10">
    <location>
        <begin position="45"/>
        <end position="72"/>
    </location>
</feature>
<dbReference type="Proteomes" id="UP000008144">
    <property type="component" value="Chromosome 3"/>
</dbReference>
<dbReference type="InterPro" id="IPR013320">
    <property type="entry name" value="ConA-like_dom_sf"/>
</dbReference>
<dbReference type="OMA" id="GPHINLA"/>
<accession>F6R2A5</accession>
<dbReference type="Gene3D" id="2.60.120.260">
    <property type="entry name" value="Galactose-binding domain-like"/>
    <property type="match status" value="1"/>
</dbReference>
<feature type="compositionally biased region" description="Acidic residues" evidence="10">
    <location>
        <begin position="717"/>
        <end position="731"/>
    </location>
</feature>
<dbReference type="FunFam" id="2.10.25.10:FF:001084">
    <property type="entry name" value="Thrombospondin-3a"/>
    <property type="match status" value="1"/>
</dbReference>
<organism evidence="13 14">
    <name type="scientific">Ciona intestinalis</name>
    <name type="common">Transparent sea squirt</name>
    <name type="synonym">Ascidia intestinalis</name>
    <dbReference type="NCBI Taxonomy" id="7719"/>
    <lineage>
        <taxon>Eukaryota</taxon>
        <taxon>Metazoa</taxon>
        <taxon>Chordata</taxon>
        <taxon>Tunicata</taxon>
        <taxon>Ascidiacea</taxon>
        <taxon>Phlebobranchia</taxon>
        <taxon>Cionidae</taxon>
        <taxon>Ciona</taxon>
    </lineage>
</organism>
<dbReference type="InterPro" id="IPR003367">
    <property type="entry name" value="Thrombospondin_3-like_rpt"/>
</dbReference>
<dbReference type="InterPro" id="IPR000421">
    <property type="entry name" value="FA58C"/>
</dbReference>
<keyword evidence="7" id="KW-1015">Disulfide bond</keyword>
<dbReference type="PROSITE" id="PS51234">
    <property type="entry name" value="TSP3"/>
    <property type="match status" value="1"/>
</dbReference>
<evidence type="ECO:0000313" key="13">
    <source>
        <dbReference type="Ensembl" id="ENSCINP00000018383.3"/>
    </source>
</evidence>
<evidence type="ECO:0000256" key="5">
    <source>
        <dbReference type="ARBA" id="ARBA00022837"/>
    </source>
</evidence>
<dbReference type="InterPro" id="IPR028974">
    <property type="entry name" value="TSP_type-3_rpt"/>
</dbReference>
<dbReference type="InParanoid" id="F6R2A5"/>
<evidence type="ECO:0000256" key="10">
    <source>
        <dbReference type="SAM" id="MobiDB-lite"/>
    </source>
</evidence>
<dbReference type="Gene3D" id="2.10.25.10">
    <property type="entry name" value="Laminin"/>
    <property type="match status" value="3"/>
</dbReference>
<dbReference type="PANTHER" id="PTHR10199:SF110">
    <property type="entry name" value="TSP C-TERMINAL DOMAIN-CONTAINING PROTEIN"/>
    <property type="match status" value="1"/>
</dbReference>
<dbReference type="InterPro" id="IPR000742">
    <property type="entry name" value="EGF"/>
</dbReference>
<gene>
    <name evidence="13" type="primary">LOC100178764</name>
</gene>
<dbReference type="STRING" id="7719.ENSCINP00000018383"/>
<feature type="domain" description="TSP C-terminal" evidence="12">
    <location>
        <begin position="776"/>
        <end position="994"/>
    </location>
</feature>
<dbReference type="Gene3D" id="2.60.120.200">
    <property type="match status" value="1"/>
</dbReference>
<dbReference type="CDD" id="cd00054">
    <property type="entry name" value="EGF_CA"/>
    <property type="match status" value="2"/>
</dbReference>
<dbReference type="GO" id="GO:0007155">
    <property type="term" value="P:cell adhesion"/>
    <property type="evidence" value="ECO:0007669"/>
    <property type="project" value="UniProtKB-KW"/>
</dbReference>
<dbReference type="InterPro" id="IPR017897">
    <property type="entry name" value="Thrombospondin_3_rpt"/>
</dbReference>
<dbReference type="InterPro" id="IPR049883">
    <property type="entry name" value="NOTCH1_EGF-like"/>
</dbReference>
<evidence type="ECO:0000313" key="14">
    <source>
        <dbReference type="Proteomes" id="UP000008144"/>
    </source>
</evidence>
<evidence type="ECO:0000259" key="11">
    <source>
        <dbReference type="PROSITE" id="PS50022"/>
    </source>
</evidence>
<comment type="similarity">
    <text evidence="1">Belongs to the thrombospondin family.</text>
</comment>
<dbReference type="HOGENOM" id="CLU_300891_0_0_1"/>
<feature type="domain" description="F5/8 type C" evidence="11">
    <location>
        <begin position="1"/>
        <end position="146"/>
    </location>
</feature>
<evidence type="ECO:0000256" key="7">
    <source>
        <dbReference type="ARBA" id="ARBA00023157"/>
    </source>
</evidence>
<dbReference type="FunFam" id="4.10.1080.10:FF:000007">
    <property type="entry name" value="Uncharacterized protein"/>
    <property type="match status" value="1"/>
</dbReference>
<feature type="region of interest" description="Disordered" evidence="10">
    <location>
        <begin position="627"/>
        <end position="658"/>
    </location>
</feature>
<feature type="compositionally biased region" description="Polar residues" evidence="10">
    <location>
        <begin position="62"/>
        <end position="72"/>
    </location>
</feature>
<dbReference type="PROSITE" id="PS50022">
    <property type="entry name" value="FA58C_3"/>
    <property type="match status" value="1"/>
</dbReference>
<dbReference type="SUPFAM" id="SSF49785">
    <property type="entry name" value="Galactose-binding domain-like"/>
    <property type="match status" value="1"/>
</dbReference>
<dbReference type="SUPFAM" id="SSF103647">
    <property type="entry name" value="TSP type-3 repeat"/>
    <property type="match status" value="3"/>
</dbReference>
<dbReference type="PANTHER" id="PTHR10199">
    <property type="entry name" value="THROMBOSPONDIN"/>
    <property type="match status" value="1"/>
</dbReference>
<reference evidence="13" key="2">
    <citation type="journal article" date="2008" name="Genome Biol.">
        <title>Improved genome assembly and evidence-based global gene model set for the chordate Ciona intestinalis: new insight into intron and operon populations.</title>
        <authorList>
            <person name="Satou Y."/>
            <person name="Mineta K."/>
            <person name="Ogasawara M."/>
            <person name="Sasakura Y."/>
            <person name="Shoguchi E."/>
            <person name="Ueno K."/>
            <person name="Yamada L."/>
            <person name="Matsumoto J."/>
            <person name="Wasserscheid J."/>
            <person name="Dewar K."/>
            <person name="Wiley G.B."/>
            <person name="Macmil S.L."/>
            <person name="Roe B.A."/>
            <person name="Zeller R.W."/>
            <person name="Hastings K.E."/>
            <person name="Lemaire P."/>
            <person name="Lindquist E."/>
            <person name="Endo T."/>
            <person name="Hotta K."/>
            <person name="Inaba K."/>
        </authorList>
    </citation>
    <scope>NUCLEOTIDE SEQUENCE [LARGE SCALE GENOMIC DNA]</scope>
    <source>
        <strain evidence="13">wild type</strain>
    </source>
</reference>
<keyword evidence="8" id="KW-0325">Glycoprotein</keyword>
<feature type="compositionally biased region" description="Basic and acidic residues" evidence="10">
    <location>
        <begin position="732"/>
        <end position="741"/>
    </location>
</feature>
<evidence type="ECO:0000259" key="12">
    <source>
        <dbReference type="PROSITE" id="PS51236"/>
    </source>
</evidence>
<reference evidence="13" key="3">
    <citation type="submission" date="2025-08" db="UniProtKB">
        <authorList>
            <consortium name="Ensembl"/>
        </authorList>
    </citation>
    <scope>IDENTIFICATION</scope>
</reference>
<evidence type="ECO:0000256" key="9">
    <source>
        <dbReference type="PROSITE-ProRule" id="PRU00634"/>
    </source>
</evidence>
<name>F6R2A5_CIOIN</name>
<dbReference type="FunFam" id="2.60.120.200:FF:000002">
    <property type="entry name" value="Thrombospondin 3"/>
    <property type="match status" value="1"/>
</dbReference>
<reference evidence="14" key="1">
    <citation type="journal article" date="2002" name="Science">
        <title>The draft genome of Ciona intestinalis: insights into chordate and vertebrate origins.</title>
        <authorList>
            <person name="Dehal P."/>
            <person name="Satou Y."/>
            <person name="Campbell R.K."/>
            <person name="Chapman J."/>
            <person name="Degnan B."/>
            <person name="De Tomaso A."/>
            <person name="Davidson B."/>
            <person name="Di Gregorio A."/>
            <person name="Gelpke M."/>
            <person name="Goodstein D.M."/>
            <person name="Harafuji N."/>
            <person name="Hastings K.E."/>
            <person name="Ho I."/>
            <person name="Hotta K."/>
            <person name="Huang W."/>
            <person name="Kawashima T."/>
            <person name="Lemaire P."/>
            <person name="Martinez D."/>
            <person name="Meinertzhagen I.A."/>
            <person name="Necula S."/>
            <person name="Nonaka M."/>
            <person name="Putnam N."/>
            <person name="Rash S."/>
            <person name="Saiga H."/>
            <person name="Satake M."/>
            <person name="Terry A."/>
            <person name="Yamada L."/>
            <person name="Wang H.G."/>
            <person name="Awazu S."/>
            <person name="Azumi K."/>
            <person name="Boore J."/>
            <person name="Branno M."/>
            <person name="Chin-Bow S."/>
            <person name="DeSantis R."/>
            <person name="Doyle S."/>
            <person name="Francino P."/>
            <person name="Keys D.N."/>
            <person name="Haga S."/>
            <person name="Hayashi H."/>
            <person name="Hino K."/>
            <person name="Imai K.S."/>
            <person name="Inaba K."/>
            <person name="Kano S."/>
            <person name="Kobayashi K."/>
            <person name="Kobayashi M."/>
            <person name="Lee B.I."/>
            <person name="Makabe K.W."/>
            <person name="Manohar C."/>
            <person name="Matassi G."/>
            <person name="Medina M."/>
            <person name="Mochizuki Y."/>
            <person name="Mount S."/>
            <person name="Morishita T."/>
            <person name="Miura S."/>
            <person name="Nakayama A."/>
            <person name="Nishizaka S."/>
            <person name="Nomoto H."/>
            <person name="Ohta F."/>
            <person name="Oishi K."/>
            <person name="Rigoutsos I."/>
            <person name="Sano M."/>
            <person name="Sasaki A."/>
            <person name="Sasakura Y."/>
            <person name="Shoguchi E."/>
            <person name="Shin-i T."/>
            <person name="Spagnuolo A."/>
            <person name="Stainier D."/>
            <person name="Suzuki M.M."/>
            <person name="Tassy O."/>
            <person name="Takatori N."/>
            <person name="Tokuoka M."/>
            <person name="Yagi K."/>
            <person name="Yoshizaki F."/>
            <person name="Wada S."/>
            <person name="Zhang C."/>
            <person name="Hyatt P.D."/>
            <person name="Larimer F."/>
            <person name="Detter C."/>
            <person name="Doggett N."/>
            <person name="Glavina T."/>
            <person name="Hawkins T."/>
            <person name="Richardson P."/>
            <person name="Lucas S."/>
            <person name="Kohara Y."/>
            <person name="Levine M."/>
            <person name="Satoh N."/>
            <person name="Rokhsar D.S."/>
        </authorList>
    </citation>
    <scope>NUCLEOTIDE SEQUENCE [LARGE SCALE GENOMIC DNA]</scope>
</reference>
<keyword evidence="2" id="KW-0245">EGF-like domain</keyword>
<dbReference type="Pfam" id="PF02412">
    <property type="entry name" value="TSP_3"/>
    <property type="match status" value="5"/>
</dbReference>
<dbReference type="PROSITE" id="PS51236">
    <property type="entry name" value="TSP_CTER"/>
    <property type="match status" value="1"/>
</dbReference>
<evidence type="ECO:0000256" key="1">
    <source>
        <dbReference type="ARBA" id="ARBA00009456"/>
    </source>
</evidence>
<dbReference type="Gene3D" id="4.10.1080.10">
    <property type="entry name" value="TSP type-3 repeat"/>
    <property type="match status" value="2"/>
</dbReference>
<protein>
    <submittedName>
        <fullName evidence="13">Uncharacterized protein</fullName>
    </submittedName>
</protein>
<dbReference type="AlphaFoldDB" id="F6R2A5"/>
<dbReference type="Pfam" id="PF05735">
    <property type="entry name" value="TSP_C"/>
    <property type="match status" value="1"/>
</dbReference>
<dbReference type="PROSITE" id="PS01187">
    <property type="entry name" value="EGF_CA"/>
    <property type="match status" value="2"/>
</dbReference>
<dbReference type="Pfam" id="PF07645">
    <property type="entry name" value="EGF_CA"/>
    <property type="match status" value="2"/>
</dbReference>
<evidence type="ECO:0000256" key="3">
    <source>
        <dbReference type="ARBA" id="ARBA00022729"/>
    </source>
</evidence>
<feature type="compositionally biased region" description="Acidic residues" evidence="10">
    <location>
        <begin position="627"/>
        <end position="640"/>
    </location>
</feature>
<dbReference type="SMART" id="SM00179">
    <property type="entry name" value="EGF_CA"/>
    <property type="match status" value="2"/>
</dbReference>
<dbReference type="GeneTree" id="ENSGT00940000171619"/>
<evidence type="ECO:0000256" key="6">
    <source>
        <dbReference type="ARBA" id="ARBA00022889"/>
    </source>
</evidence>